<gene>
    <name evidence="2" type="ORF">QWY81_13655</name>
</gene>
<comment type="caution">
    <text evidence="2">The sequence shown here is derived from an EMBL/GenBank/DDBJ whole genome shotgun (WGS) entry which is preliminary data.</text>
</comment>
<proteinExistence type="predicted"/>
<sequence length="529" mass="62499">MKKKSNNTFKLIVFFLSINFYAQEPSSIYLKYIDSASNRIDNYPVLAEKFLDSIPSPLDINIKGKLADYYHLKAVLSSHLNRSAEVYHYNILGLKYAELEENYELAGASSIELFYNLYIVKKDTSALNYLKKAEKFYTIINSKLGLIDVMQMKAYIELYNNNHQKSNDLILPKLNYYKSIKEDSFYQLYALFMIVLNYVDLNDDANRVKYYADFETLENDTTITRYLYKIHDVTLNISFSELFLSRKQLDSTVFYLKKVDAMRAYMNNFDKENQFKNYISYYDELKDTHKKNNYIDSLKNLHQNLINENIDASFNINESFLENSRILEVETKKNFLNRNWIVFLITLLILGTVFVFVKYKSLKRILNDFTKRRKEYSLIENNHDKLKLKVKGLENYIVDLKKEIKSISSITNIDDQRSKIKDLHKEILHSSSVLLVKGEDHLDLINNLNVEFFNQMSLEHPELNSSEVIICYYLFMGFKTKEISVFLNTSVRSVESKRYRIRNKLNVNKEDFKLVDYLIENFKNTATSN</sequence>
<dbReference type="EMBL" id="JAUFQH010000012">
    <property type="protein sequence ID" value="MDN3620507.1"/>
    <property type="molecule type" value="Genomic_DNA"/>
</dbReference>
<dbReference type="Proteomes" id="UP001228636">
    <property type="component" value="Unassembled WGS sequence"/>
</dbReference>
<dbReference type="AlphaFoldDB" id="A0AAJ1QZ71"/>
<keyword evidence="1" id="KW-0812">Transmembrane</keyword>
<evidence type="ECO:0000313" key="3">
    <source>
        <dbReference type="Proteomes" id="UP001228636"/>
    </source>
</evidence>
<accession>A0AAJ1QZ71</accession>
<organism evidence="2 3">
    <name type="scientific">Polaribacter sejongensis</name>
    <dbReference type="NCBI Taxonomy" id="985043"/>
    <lineage>
        <taxon>Bacteria</taxon>
        <taxon>Pseudomonadati</taxon>
        <taxon>Bacteroidota</taxon>
        <taxon>Flavobacteriia</taxon>
        <taxon>Flavobacteriales</taxon>
        <taxon>Flavobacteriaceae</taxon>
    </lineage>
</organism>
<keyword evidence="1" id="KW-0472">Membrane</keyword>
<dbReference type="InterPro" id="IPR016032">
    <property type="entry name" value="Sig_transdc_resp-reg_C-effctor"/>
</dbReference>
<evidence type="ECO:0000256" key="1">
    <source>
        <dbReference type="SAM" id="Phobius"/>
    </source>
</evidence>
<evidence type="ECO:0008006" key="4">
    <source>
        <dbReference type="Google" id="ProtNLM"/>
    </source>
</evidence>
<dbReference type="GO" id="GO:0006355">
    <property type="term" value="P:regulation of DNA-templated transcription"/>
    <property type="evidence" value="ECO:0007669"/>
    <property type="project" value="InterPro"/>
</dbReference>
<reference evidence="2 3" key="1">
    <citation type="journal article" date="2014" name="Int. J. Syst. Evol. Microbiol.">
        <title>Complete genome sequence of Corynebacterium casei LMG S-19264T (=DSM 44701T), isolated from a smear-ripened cheese.</title>
        <authorList>
            <consortium name="US DOE Joint Genome Institute (JGI-PGF)"/>
            <person name="Walter F."/>
            <person name="Albersmeier A."/>
            <person name="Kalinowski J."/>
            <person name="Ruckert C."/>
        </authorList>
    </citation>
    <scope>NUCLEOTIDE SEQUENCE [LARGE SCALE GENOMIC DNA]</scope>
    <source>
        <strain evidence="2 3">CECT 8670</strain>
    </source>
</reference>
<protein>
    <recommendedName>
        <fullName evidence="4">HTH luxR-type domain-containing protein</fullName>
    </recommendedName>
</protein>
<feature type="transmembrane region" description="Helical" evidence="1">
    <location>
        <begin position="340"/>
        <end position="357"/>
    </location>
</feature>
<dbReference type="GO" id="GO:0003677">
    <property type="term" value="F:DNA binding"/>
    <property type="evidence" value="ECO:0007669"/>
    <property type="project" value="InterPro"/>
</dbReference>
<dbReference type="Gene3D" id="1.10.10.10">
    <property type="entry name" value="Winged helix-like DNA-binding domain superfamily/Winged helix DNA-binding domain"/>
    <property type="match status" value="1"/>
</dbReference>
<evidence type="ECO:0000313" key="2">
    <source>
        <dbReference type="EMBL" id="MDN3620507.1"/>
    </source>
</evidence>
<name>A0AAJ1QZ71_9FLAO</name>
<keyword evidence="1" id="KW-1133">Transmembrane helix</keyword>
<dbReference type="SUPFAM" id="SSF46894">
    <property type="entry name" value="C-terminal effector domain of the bipartite response regulators"/>
    <property type="match status" value="1"/>
</dbReference>
<dbReference type="InterPro" id="IPR036388">
    <property type="entry name" value="WH-like_DNA-bd_sf"/>
</dbReference>